<reference evidence="2 3" key="1">
    <citation type="submission" date="2018-03" db="EMBL/GenBank/DDBJ databases">
        <title>Draft Genome Sequences of the Obligatory Marine Myxobacteria Enhygromyxa salina SWB005.</title>
        <authorList>
            <person name="Poehlein A."/>
            <person name="Moghaddam J.A."/>
            <person name="Harms H."/>
            <person name="Alanjari M."/>
            <person name="Koenig G.M."/>
            <person name="Daniel R."/>
            <person name="Schaeberle T.F."/>
        </authorList>
    </citation>
    <scope>NUCLEOTIDE SEQUENCE [LARGE SCALE GENOMIC DNA]</scope>
    <source>
        <strain evidence="2 3">SWB005</strain>
    </source>
</reference>
<keyword evidence="3" id="KW-1185">Reference proteome</keyword>
<dbReference type="EMBL" id="PVNK01000136">
    <property type="protein sequence ID" value="PRQ01034.1"/>
    <property type="molecule type" value="Genomic_DNA"/>
</dbReference>
<sequence>MTKPASKDKRSQARERARPDLLARLEAAGAVEARGGFSIDPEKAREKLRQYQLADPNRYVLLLVEAAFSNGATSLEFEVDSDDLHLRFDGSTFAYEQLENIYGALFTEVDELRPEDLARMRGLAQLAFAVNSAMAINPRYVRITSIGDDGEGTLLELRPDQPDELTRVQGEPGNWIHVKDSFRPGLIVEFFRSLGDTLDEVVLLRAHCRWSRRPVVVNGAQVSGPMTFEWEPWTSVEVTDEGEPIGQAAIGLSSADLRGRPRAFLVSNGVFIEELALDERAVAGFEAIVDSPRFGKDVSQTKLLHDAGYDAVIDRIIAAQDHAIARLAERYLAQGAPSWADDMLIEWLTKHANYSRPSKLRRALIDDPLLATVAEVPLWPVVGAANISTRALIEAEGPLRHASEDFEFAPVDVPFVLRIDPGPAQALLEQLFGARLHDYTPALRREWERQRCRLQFMTRRHLPELGEGYYLIREPIRGELRAESGDDDTAAPIRGELGLRSLGHGDSWVRLLTEGCLLRELALDGPVPGLCAVVSAPLEPNEDYDQARATRSLAAALVAVLEALERAITKLAGSGAISPYLRALLRTYVAQACQADFGPAFLDQFGFARRQARREVKRLGAAITPRWGLDGPAEDHHELLRVPLYDRAHGEPASLAELAARVAQGQRLAWLEAGTRPLPALDAEVLLLEQADREALRALLGKDVLAPFAERLAQLRRRDAFLECPQAELALPHASLVRVELRAAEPELRGALGLREYAFTAATEGQTPVQVYYRARKLCHVELELPLPGLCAWVESEALEIAPSFEALAHPLSLRGPLLEGLVALVELELERARAAPDELLRCEWWFLTMVPGVVLGPGRLAQAFVWLRHELGLDAALTELAALLELLERYPRRDLDRAIGSLRGRGELPTAEAVRGRLRRPNRRISQAEQDLLVLRRGLLPAFTELLELPLLRRLEPAQRGAKTARTVPLDQLFARVGAGEPISWVADDFHLESKPTVTLEVSVLDPVEQNLLDRLLGSDGLELVSDWLIGRARFERRRTISEIRVARGSAIVLLPLSSPGVRGELGISRESPSQIERSKIRVFTESREVAVVELPARPVALVGAIEFDELELNEAHTDITSRERERVRKLVRAQTDALLTELATRYSGLNSRDKGRAAELVRHLLVGWPPGVGGYQARAAKRPAMFKRLAGLAVFAGARKPWSALELAEARERGRIASIAYRRPSLELPDTPVVVLDAPDVEAALEALFGDVRDLDREIERRRELAARKANSPRMPSQPPDQALLVVEVEGEDLEGWLWLADDQAEVLFGADGHVADKRVISDLCWCGGAVWGEGLSITSNWSRATLTRAQERLLQRLAAALWDRLIDEFERRVDAEAPRDRDARRLLSELRERLHDLFMRLHPRCARKRRSKRKRKRKGNRYEQLYERLRTLAVLELSTGRWISAETAERERPLELASLKLWSGPSAEEIAHQRAVERRESKRARERERQQQREREQQRRRAEAEARKREAQRRRRAAREAEREREAAAKLAAAGQAQPKKQAKRAERAKSKGARAKPRAPLPEELLLEALREELRLVRAANAGLVSNHHLESLVLGEPVRRGPLFRHADGVTEIDVGHPLFEAVLAGYLDDQGLLTLLASSAYTYLNIIHVEIEDQHEAEFLRLHAAHAATGGL</sequence>
<feature type="compositionally biased region" description="Basic and acidic residues" evidence="1">
    <location>
        <begin position="1475"/>
        <end position="1512"/>
    </location>
</feature>
<organism evidence="2 3">
    <name type="scientific">Enhygromyxa salina</name>
    <dbReference type="NCBI Taxonomy" id="215803"/>
    <lineage>
        <taxon>Bacteria</taxon>
        <taxon>Pseudomonadati</taxon>
        <taxon>Myxococcota</taxon>
        <taxon>Polyangia</taxon>
        <taxon>Nannocystales</taxon>
        <taxon>Nannocystaceae</taxon>
        <taxon>Enhygromyxa</taxon>
    </lineage>
</organism>
<gene>
    <name evidence="2" type="ORF">ENSA5_27160</name>
</gene>
<dbReference type="RefSeq" id="WP_181197734.1">
    <property type="nucleotide sequence ID" value="NZ_PVNK01000136.1"/>
</dbReference>
<feature type="region of interest" description="Disordered" evidence="1">
    <location>
        <begin position="1475"/>
        <end position="1562"/>
    </location>
</feature>
<proteinExistence type="predicted"/>
<evidence type="ECO:0000256" key="1">
    <source>
        <dbReference type="SAM" id="MobiDB-lite"/>
    </source>
</evidence>
<evidence type="ECO:0000313" key="3">
    <source>
        <dbReference type="Proteomes" id="UP000237968"/>
    </source>
</evidence>
<comment type="caution">
    <text evidence="2">The sequence shown here is derived from an EMBL/GenBank/DDBJ whole genome shotgun (WGS) entry which is preliminary data.</text>
</comment>
<feature type="compositionally biased region" description="Low complexity" evidence="1">
    <location>
        <begin position="1532"/>
        <end position="1543"/>
    </location>
</feature>
<evidence type="ECO:0000313" key="2">
    <source>
        <dbReference type="EMBL" id="PRQ01034.1"/>
    </source>
</evidence>
<accession>A0A2S9Y7F7</accession>
<name>A0A2S9Y7F7_9BACT</name>
<dbReference type="Proteomes" id="UP000237968">
    <property type="component" value="Unassembled WGS sequence"/>
</dbReference>
<protein>
    <submittedName>
        <fullName evidence="2">Uncharacterized protein</fullName>
    </submittedName>
</protein>
<feature type="compositionally biased region" description="Basic and acidic residues" evidence="1">
    <location>
        <begin position="1521"/>
        <end position="1531"/>
    </location>
</feature>